<evidence type="ECO:0000259" key="1">
    <source>
        <dbReference type="PROSITE" id="PS50213"/>
    </source>
</evidence>
<dbReference type="PROSITE" id="PS50842">
    <property type="entry name" value="EXPANSIN_EG45"/>
    <property type="match status" value="1"/>
</dbReference>
<evidence type="ECO:0000259" key="2">
    <source>
        <dbReference type="PROSITE" id="PS50842"/>
    </source>
</evidence>
<dbReference type="GO" id="GO:0005615">
    <property type="term" value="C:extracellular space"/>
    <property type="evidence" value="ECO:0007669"/>
    <property type="project" value="TreeGrafter"/>
</dbReference>
<dbReference type="Pfam" id="PF03330">
    <property type="entry name" value="DPBB_1"/>
    <property type="match status" value="1"/>
</dbReference>
<dbReference type="SUPFAM" id="SSF50685">
    <property type="entry name" value="Barwin-like endoglucanases"/>
    <property type="match status" value="1"/>
</dbReference>
<dbReference type="PANTHER" id="PTHR10900:SF114">
    <property type="entry name" value="FAS1 DOMAIN-CONTAINING PROTEIN"/>
    <property type="match status" value="1"/>
</dbReference>
<dbReference type="GO" id="GO:0007155">
    <property type="term" value="P:cell adhesion"/>
    <property type="evidence" value="ECO:0007669"/>
    <property type="project" value="TreeGrafter"/>
</dbReference>
<gene>
    <name evidence="3" type="ORF">CPRI1469_LOCUS8648</name>
</gene>
<dbReference type="InterPro" id="IPR009009">
    <property type="entry name" value="RlpA-like_DPBB"/>
</dbReference>
<evidence type="ECO:0008006" key="4">
    <source>
        <dbReference type="Google" id="ProtNLM"/>
    </source>
</evidence>
<accession>A0A7S2T7B1</accession>
<dbReference type="EMBL" id="HBHL01013152">
    <property type="protein sequence ID" value="CAD9719782.1"/>
    <property type="molecule type" value="Transcribed_RNA"/>
</dbReference>
<dbReference type="SMART" id="SM00837">
    <property type="entry name" value="DPBB_1"/>
    <property type="match status" value="1"/>
</dbReference>
<organism evidence="3">
    <name type="scientific">Chloropicon primus</name>
    <dbReference type="NCBI Taxonomy" id="1764295"/>
    <lineage>
        <taxon>Eukaryota</taxon>
        <taxon>Viridiplantae</taxon>
        <taxon>Chlorophyta</taxon>
        <taxon>Chloropicophyceae</taxon>
        <taxon>Chloropicales</taxon>
        <taxon>Chloropicaceae</taxon>
        <taxon>Chloropicon</taxon>
    </lineage>
</organism>
<dbReference type="InterPro" id="IPR050904">
    <property type="entry name" value="Adhesion/Biosynth-related"/>
</dbReference>
<dbReference type="PANTHER" id="PTHR10900">
    <property type="entry name" value="PERIOSTIN-RELATED"/>
    <property type="match status" value="1"/>
</dbReference>
<dbReference type="InterPro" id="IPR007112">
    <property type="entry name" value="Expansin/allergen_DPBB_dom"/>
</dbReference>
<dbReference type="InterPro" id="IPR036908">
    <property type="entry name" value="RlpA-like_sf"/>
</dbReference>
<dbReference type="Gene3D" id="2.30.180.10">
    <property type="entry name" value="FAS1 domain"/>
    <property type="match status" value="2"/>
</dbReference>
<dbReference type="PROSITE" id="PS50213">
    <property type="entry name" value="FAS1"/>
    <property type="match status" value="2"/>
</dbReference>
<dbReference type="GO" id="GO:0050839">
    <property type="term" value="F:cell adhesion molecule binding"/>
    <property type="evidence" value="ECO:0007669"/>
    <property type="project" value="TreeGrafter"/>
</dbReference>
<name>A0A7S2T7B1_9CHLO</name>
<feature type="domain" description="FAS1" evidence="1">
    <location>
        <begin position="218"/>
        <end position="372"/>
    </location>
</feature>
<reference evidence="3" key="1">
    <citation type="submission" date="2021-01" db="EMBL/GenBank/DDBJ databases">
        <authorList>
            <person name="Corre E."/>
            <person name="Pelletier E."/>
            <person name="Niang G."/>
            <person name="Scheremetjew M."/>
            <person name="Finn R."/>
            <person name="Kale V."/>
            <person name="Holt S."/>
            <person name="Cochrane G."/>
            <person name="Meng A."/>
            <person name="Brown T."/>
            <person name="Cohen L."/>
        </authorList>
    </citation>
    <scope>NUCLEOTIDE SEQUENCE</scope>
    <source>
        <strain evidence="3">CCMP1205</strain>
    </source>
</reference>
<dbReference type="AlphaFoldDB" id="A0A7S2T7B1"/>
<dbReference type="SUPFAM" id="SSF82153">
    <property type="entry name" value="FAS1 domain"/>
    <property type="match status" value="2"/>
</dbReference>
<feature type="domain" description="Expansin-like EG45" evidence="2">
    <location>
        <begin position="88"/>
        <end position="198"/>
    </location>
</feature>
<dbReference type="SMART" id="SM00254">
    <property type="entry name" value="ShKT"/>
    <property type="match status" value="1"/>
</dbReference>
<dbReference type="Pfam" id="PF02469">
    <property type="entry name" value="Fasciclin"/>
    <property type="match status" value="2"/>
</dbReference>
<dbReference type="Gene3D" id="2.40.40.10">
    <property type="entry name" value="RlpA-like domain"/>
    <property type="match status" value="1"/>
</dbReference>
<sequence>MTGTKEAASWGAGQSETAGRGLSIRVALDAMRRAFTLMAVAALALLPALAKPVAEPGLDQLALGDWQEGRATFYGNSGYNGDPYSIDQGHCMYGGIPSPRYIAALSIWEGFGGDWRYTNCGRCFEIKCREGPRYNCRSDRLNASLIVMVTDKCPCNRWCCGDAPHFDLSFWGFGEIGNHGGGVISTSWRPVECPENMGKGGELVLQPQEYEPFCQKPDSKDILAIAREKNLTTFAKALEVTNLKDDIEGRKRKYTVLAPTNDAFDRAANAFNTTVDNLLSKPFMREVMANHLVETLGDEGEARNSSNVRERLETLAGTTLNVTAGRTLRPLSTEAGGSNSGSEWLLIDQETLILEENVAACNGELDVVNKLVMPFKYQCKQDGAESLLALAKKRGLSTFLDAANGAGLHDLLSSLGKVTVFAPSNKAIRGMQKETRGANATAAAVDPRDFVFLGDVSLDNFRSNCSDVSLKDVELDDLKNITNCATAKRLGFCENPWVSSGYCPRSCGACRPKSELDVGFTIQSLNGDRMKVYPSADPKMGGKAPPFDLIVNGSLKITGHAEACNGKLYVLDDVSRD</sequence>
<dbReference type="GO" id="GO:0031012">
    <property type="term" value="C:extracellular matrix"/>
    <property type="evidence" value="ECO:0007669"/>
    <property type="project" value="TreeGrafter"/>
</dbReference>
<protein>
    <recommendedName>
        <fullName evidence="4">FAS1 domain-containing protein</fullName>
    </recommendedName>
</protein>
<dbReference type="InterPro" id="IPR000782">
    <property type="entry name" value="FAS1_domain"/>
</dbReference>
<dbReference type="CDD" id="cd22271">
    <property type="entry name" value="DPBB_EXP_N-like"/>
    <property type="match status" value="1"/>
</dbReference>
<evidence type="ECO:0000313" key="3">
    <source>
        <dbReference type="EMBL" id="CAD9719782.1"/>
    </source>
</evidence>
<feature type="domain" description="FAS1" evidence="1">
    <location>
        <begin position="383"/>
        <end position="575"/>
    </location>
</feature>
<dbReference type="InterPro" id="IPR003582">
    <property type="entry name" value="ShKT_dom"/>
</dbReference>
<dbReference type="GO" id="GO:0030198">
    <property type="term" value="P:extracellular matrix organization"/>
    <property type="evidence" value="ECO:0007669"/>
    <property type="project" value="TreeGrafter"/>
</dbReference>
<proteinExistence type="predicted"/>
<dbReference type="InterPro" id="IPR036378">
    <property type="entry name" value="FAS1_dom_sf"/>
</dbReference>